<reference evidence="3" key="1">
    <citation type="journal article" date="2019" name="Int. J. Syst. Evol. Microbiol.">
        <title>The Global Catalogue of Microorganisms (GCM) 10K type strain sequencing project: providing services to taxonomists for standard genome sequencing and annotation.</title>
        <authorList>
            <consortium name="The Broad Institute Genomics Platform"/>
            <consortium name="The Broad Institute Genome Sequencing Center for Infectious Disease"/>
            <person name="Wu L."/>
            <person name="Ma J."/>
        </authorList>
    </citation>
    <scope>NUCLEOTIDE SEQUENCE [LARGE SCALE GENOMIC DNA]</scope>
    <source>
        <strain evidence="3">JCM 18123</strain>
    </source>
</reference>
<feature type="transmembrane region" description="Helical" evidence="1">
    <location>
        <begin position="189"/>
        <end position="209"/>
    </location>
</feature>
<dbReference type="EMBL" id="BAABIK010000014">
    <property type="protein sequence ID" value="GAA4943531.1"/>
    <property type="molecule type" value="Genomic_DNA"/>
</dbReference>
<feature type="transmembrane region" description="Helical" evidence="1">
    <location>
        <begin position="17"/>
        <end position="36"/>
    </location>
</feature>
<accession>A0ABP9GHL7</accession>
<gene>
    <name evidence="2" type="ORF">GCM10023224_27840</name>
</gene>
<dbReference type="Pfam" id="PF12679">
    <property type="entry name" value="ABC2_membrane_2"/>
    <property type="match status" value="1"/>
</dbReference>
<feature type="transmembrane region" description="Helical" evidence="1">
    <location>
        <begin position="253"/>
        <end position="273"/>
    </location>
</feature>
<dbReference type="PANTHER" id="PTHR37305:SF1">
    <property type="entry name" value="MEMBRANE PROTEIN"/>
    <property type="match status" value="1"/>
</dbReference>
<evidence type="ECO:0000256" key="1">
    <source>
        <dbReference type="SAM" id="Phobius"/>
    </source>
</evidence>
<comment type="caution">
    <text evidence="2">The sequence shown here is derived from an EMBL/GenBank/DDBJ whole genome shotgun (WGS) entry which is preliminary data.</text>
</comment>
<sequence length="279" mass="28070">MIESFTAEAVKLGKRPAVWTVVGAWVVLSLVFGYVFPYANAETGSGGTGSDGPDPTAGDLAGALPAELVPTAIGGYPMFAGALALIVGVLAVGGEYGWDTMKALLTMGPRRESVMAGKLAALVALLLPVVLLAFGADASASLLVAAFTDNPAQWPPADEVLTGVGAAWLMVSMWALAGAFLATLVRGTALAVGLGVVWALAVENLLRLFGSSLEAVEAVQSYLPGTTAGSLAASLGVEPGSTPGVTDAVDGGTAILVLVGYVVVFAGASILLVRRRDVA</sequence>
<protein>
    <recommendedName>
        <fullName evidence="4">ABC-type transport system involved in multi-copper enzyme maturation, permease component</fullName>
    </recommendedName>
</protein>
<evidence type="ECO:0000313" key="3">
    <source>
        <dbReference type="Proteomes" id="UP001499993"/>
    </source>
</evidence>
<dbReference type="RefSeq" id="WP_345556906.1">
    <property type="nucleotide sequence ID" value="NZ_BAABIK010000014.1"/>
</dbReference>
<keyword evidence="3" id="KW-1185">Reference proteome</keyword>
<name>A0ABP9GHL7_9ACTN</name>
<keyword evidence="1" id="KW-1133">Transmembrane helix</keyword>
<evidence type="ECO:0008006" key="4">
    <source>
        <dbReference type="Google" id="ProtNLM"/>
    </source>
</evidence>
<dbReference type="Proteomes" id="UP001499993">
    <property type="component" value="Unassembled WGS sequence"/>
</dbReference>
<feature type="transmembrane region" description="Helical" evidence="1">
    <location>
        <begin position="160"/>
        <end position="182"/>
    </location>
</feature>
<keyword evidence="1" id="KW-0812">Transmembrane</keyword>
<proteinExistence type="predicted"/>
<feature type="transmembrane region" description="Helical" evidence="1">
    <location>
        <begin position="78"/>
        <end position="98"/>
    </location>
</feature>
<dbReference type="PANTHER" id="PTHR37305">
    <property type="entry name" value="INTEGRAL MEMBRANE PROTEIN-RELATED"/>
    <property type="match status" value="1"/>
</dbReference>
<feature type="transmembrane region" description="Helical" evidence="1">
    <location>
        <begin position="119"/>
        <end position="148"/>
    </location>
</feature>
<organism evidence="2 3">
    <name type="scientific">Streptomonospora halophila</name>
    <dbReference type="NCBI Taxonomy" id="427369"/>
    <lineage>
        <taxon>Bacteria</taxon>
        <taxon>Bacillati</taxon>
        <taxon>Actinomycetota</taxon>
        <taxon>Actinomycetes</taxon>
        <taxon>Streptosporangiales</taxon>
        <taxon>Nocardiopsidaceae</taxon>
        <taxon>Streptomonospora</taxon>
    </lineage>
</organism>
<keyword evidence="1" id="KW-0472">Membrane</keyword>
<evidence type="ECO:0000313" key="2">
    <source>
        <dbReference type="EMBL" id="GAA4943531.1"/>
    </source>
</evidence>